<feature type="transmembrane region" description="Helical" evidence="1">
    <location>
        <begin position="56"/>
        <end position="78"/>
    </location>
</feature>
<evidence type="ECO:0008006" key="4">
    <source>
        <dbReference type="Google" id="ProtNLM"/>
    </source>
</evidence>
<keyword evidence="1" id="KW-0472">Membrane</keyword>
<organism evidence="2 3">
    <name type="scientific">Stackebrandtia nassauensis (strain DSM 44728 / CIP 108903 / NRRL B-16338 / NBRC 102104 / LLR-40K-21)</name>
    <dbReference type="NCBI Taxonomy" id="446470"/>
    <lineage>
        <taxon>Bacteria</taxon>
        <taxon>Bacillati</taxon>
        <taxon>Actinomycetota</taxon>
        <taxon>Actinomycetes</taxon>
        <taxon>Glycomycetales</taxon>
        <taxon>Glycomycetaceae</taxon>
        <taxon>Stackebrandtia</taxon>
    </lineage>
</organism>
<feature type="transmembrane region" description="Helical" evidence="1">
    <location>
        <begin position="237"/>
        <end position="257"/>
    </location>
</feature>
<feature type="transmembrane region" description="Helical" evidence="1">
    <location>
        <begin position="144"/>
        <end position="176"/>
    </location>
</feature>
<dbReference type="STRING" id="446470.Snas_4152"/>
<evidence type="ECO:0000313" key="2">
    <source>
        <dbReference type="EMBL" id="ADD43803.1"/>
    </source>
</evidence>
<dbReference type="KEGG" id="sna:Snas_4152"/>
<dbReference type="EMBL" id="CP001778">
    <property type="protein sequence ID" value="ADD43803.1"/>
    <property type="molecule type" value="Genomic_DNA"/>
</dbReference>
<name>D3Q153_STANL</name>
<protein>
    <recommendedName>
        <fullName evidence="4">ABC-2 type transport system permease protein</fullName>
    </recommendedName>
</protein>
<dbReference type="PANTHER" id="PTHR36833:SF1">
    <property type="entry name" value="INTEGRAL MEMBRANE TRANSPORT PROTEIN"/>
    <property type="match status" value="1"/>
</dbReference>
<dbReference type="PANTHER" id="PTHR36833">
    <property type="entry name" value="SLR0610 PROTEIN-RELATED"/>
    <property type="match status" value="1"/>
</dbReference>
<keyword evidence="1" id="KW-0812">Transmembrane</keyword>
<proteinExistence type="predicted"/>
<dbReference type="eggNOG" id="COG3694">
    <property type="taxonomic scope" value="Bacteria"/>
</dbReference>
<keyword evidence="1" id="KW-1133">Transmembrane helix</keyword>
<evidence type="ECO:0000313" key="3">
    <source>
        <dbReference type="Proteomes" id="UP000000844"/>
    </source>
</evidence>
<feature type="transmembrane region" description="Helical" evidence="1">
    <location>
        <begin position="121"/>
        <end position="138"/>
    </location>
</feature>
<accession>D3Q153</accession>
<sequence length="269" mass="29363">MAEHKLLRPYAKMLTAQVRSQAQYRSSFFIDMAVQTGFSAADFVTVMVMFGVTTALGGFGLVDVLVISGVSATGFALADLTVGNVERLKTYVRTGLLDAMLIRPRRVLPQLLVVDFQLRRVGRVAVGVTVLVVALTASDIDWTWWRIALIATVPLAGALYFSAMFVMTASVAFWWIESGEFANAFTYGGRELTTYPINIYANFFRNLFAFGLGFGFVAYYPTLLILGRPDPLGLPGWLGLAVFPVALIAAGLAALVWHNGIRHYKGTGS</sequence>
<dbReference type="InterPro" id="IPR010390">
    <property type="entry name" value="ABC-2_transporter-like"/>
</dbReference>
<gene>
    <name evidence="2" type="ordered locus">Snas_4152</name>
</gene>
<dbReference type="HOGENOM" id="CLU_071040_1_0_11"/>
<keyword evidence="3" id="KW-1185">Reference proteome</keyword>
<feature type="transmembrane region" description="Helical" evidence="1">
    <location>
        <begin position="197"/>
        <end position="217"/>
    </location>
</feature>
<dbReference type="AlphaFoldDB" id="D3Q153"/>
<dbReference type="Proteomes" id="UP000000844">
    <property type="component" value="Chromosome"/>
</dbReference>
<evidence type="ECO:0000256" key="1">
    <source>
        <dbReference type="SAM" id="Phobius"/>
    </source>
</evidence>
<dbReference type="Pfam" id="PF06182">
    <property type="entry name" value="ABC2_membrane_6"/>
    <property type="match status" value="1"/>
</dbReference>
<reference evidence="2 3" key="1">
    <citation type="journal article" date="2009" name="Stand. Genomic Sci.">
        <title>Complete genome sequence of Stackebrandtia nassauensis type strain (LLR-40K-21).</title>
        <authorList>
            <person name="Munk C."/>
            <person name="Lapidus A."/>
            <person name="Copeland A."/>
            <person name="Jando M."/>
            <person name="Mayilraj S."/>
            <person name="Glavina Del Rio T."/>
            <person name="Nolan M."/>
            <person name="Chen F."/>
            <person name="Lucas S."/>
            <person name="Tice H."/>
            <person name="Cheng J.F."/>
            <person name="Han C."/>
            <person name="Detter J.C."/>
            <person name="Bruce D."/>
            <person name="Goodwin L."/>
            <person name="Chain P."/>
            <person name="Pitluck S."/>
            <person name="Goker M."/>
            <person name="Ovchinikova G."/>
            <person name="Pati A."/>
            <person name="Ivanova N."/>
            <person name="Mavromatis K."/>
            <person name="Chen A."/>
            <person name="Palaniappan K."/>
            <person name="Land M."/>
            <person name="Hauser L."/>
            <person name="Chang Y.J."/>
            <person name="Jeffries C.D."/>
            <person name="Bristow J."/>
            <person name="Eisen J.A."/>
            <person name="Markowitz V."/>
            <person name="Hugenholtz P."/>
            <person name="Kyrpides N.C."/>
            <person name="Klenk H.P."/>
        </authorList>
    </citation>
    <scope>NUCLEOTIDE SEQUENCE [LARGE SCALE GENOMIC DNA]</scope>
    <source>
        <strain evidence="3">DSM 44728 / CIP 108903 / NRRL B-16338 / NBRC 102104 / LLR-40K-21</strain>
    </source>
</reference>
<dbReference type="RefSeq" id="WP_013019374.1">
    <property type="nucleotide sequence ID" value="NC_013947.1"/>
</dbReference>